<evidence type="ECO:0000256" key="10">
    <source>
        <dbReference type="ARBA" id="ARBA00023004"/>
    </source>
</evidence>
<feature type="domain" description="TauD/TfdA-like" evidence="17">
    <location>
        <begin position="124"/>
        <end position="372"/>
    </location>
</feature>
<evidence type="ECO:0000256" key="1">
    <source>
        <dbReference type="ARBA" id="ARBA00001954"/>
    </source>
</evidence>
<keyword evidence="9" id="KW-0560">Oxidoreductase</keyword>
<dbReference type="GO" id="GO:0005506">
    <property type="term" value="F:iron ion binding"/>
    <property type="evidence" value="ECO:0007669"/>
    <property type="project" value="InterPro"/>
</dbReference>
<dbReference type="AlphaFoldDB" id="A0A3N4KT91"/>
<evidence type="ECO:0000256" key="13">
    <source>
        <dbReference type="ARBA" id="ARBA00032283"/>
    </source>
</evidence>
<sequence length="396" mass="45967">MYMYVDVLDARPKLSEHHKILFDDKKISIPWEEGKTSHFQHLWIRDHCQCPECFHPDTKQRLLNTFSIPNHVRPESVEATETGMQISWKNGHKSFFTWEWLHLHSYNPRLERYLSPQFKLWGSEITECPPEVEYESVMETEKGVAEWTRKIYIYGFCYINGVPVNPDATKALIERIAHIQHTHYGGFWSFTSDLASKDTAYTSLPLSAHTDTTYFSSPAGLQLFHLLSHTGGTGGQTLLVDGFRAAKLLRDEDPTSYRILSNTRIPAHSSGNNGISIQPYAPFPVLNHHPVNGELFQVRWNNDDRATMDRWNDPDEVEAFYDAIRSWNEVLKRRESEYWEQLVPGKALIFDNWRVLHGRAAFDGSRTMCGAYVSRDDFMSRFMMTNSKREDVLRAL</sequence>
<comment type="cofactor">
    <cofactor evidence="1">
        <name>Fe(2+)</name>
        <dbReference type="ChEBI" id="CHEBI:29033"/>
    </cofactor>
</comment>
<evidence type="ECO:0000256" key="14">
    <source>
        <dbReference type="ARBA" id="ARBA00046008"/>
    </source>
</evidence>
<comment type="catalytic activity">
    <reaction evidence="15">
        <text>N(6),N(6),N(6)-trimethyl-L-lysine + 2-oxoglutarate + O2 = (3S)-3-hydroxy-N(6),N(6),N(6)-trimethyl-L-lysine + succinate + CO2</text>
        <dbReference type="Rhea" id="RHEA:14181"/>
        <dbReference type="ChEBI" id="CHEBI:15379"/>
        <dbReference type="ChEBI" id="CHEBI:16526"/>
        <dbReference type="ChEBI" id="CHEBI:16810"/>
        <dbReference type="ChEBI" id="CHEBI:30031"/>
        <dbReference type="ChEBI" id="CHEBI:58100"/>
        <dbReference type="ChEBI" id="CHEBI:141499"/>
        <dbReference type="EC" id="1.14.11.8"/>
    </reaction>
</comment>
<dbReference type="InterPro" id="IPR038492">
    <property type="entry name" value="GBBH-like_N_sf"/>
</dbReference>
<comment type="pathway">
    <text evidence="3">Amine and polyamine biosynthesis; carnitine biosynthesis.</text>
</comment>
<dbReference type="GO" id="GO:0005739">
    <property type="term" value="C:mitochondrion"/>
    <property type="evidence" value="ECO:0007669"/>
    <property type="project" value="TreeGrafter"/>
</dbReference>
<evidence type="ECO:0000256" key="3">
    <source>
        <dbReference type="ARBA" id="ARBA00005022"/>
    </source>
</evidence>
<dbReference type="CDD" id="cd00250">
    <property type="entry name" value="CAS_like"/>
    <property type="match status" value="1"/>
</dbReference>
<organism evidence="19 20">
    <name type="scientific">Morchella conica CCBAS932</name>
    <dbReference type="NCBI Taxonomy" id="1392247"/>
    <lineage>
        <taxon>Eukaryota</taxon>
        <taxon>Fungi</taxon>
        <taxon>Dikarya</taxon>
        <taxon>Ascomycota</taxon>
        <taxon>Pezizomycotina</taxon>
        <taxon>Pezizomycetes</taxon>
        <taxon>Pezizales</taxon>
        <taxon>Morchellaceae</taxon>
        <taxon>Morchella</taxon>
    </lineage>
</organism>
<dbReference type="GO" id="GO:0050353">
    <property type="term" value="F:trimethyllysine dioxygenase activity"/>
    <property type="evidence" value="ECO:0007669"/>
    <property type="project" value="UniProtKB-EC"/>
</dbReference>
<evidence type="ECO:0000313" key="19">
    <source>
        <dbReference type="EMBL" id="RPB11561.1"/>
    </source>
</evidence>
<gene>
    <name evidence="19" type="ORF">P167DRAFT_553875</name>
</gene>
<keyword evidence="8 19" id="KW-0223">Dioxygenase</keyword>
<name>A0A3N4KT91_9PEZI</name>
<evidence type="ECO:0000256" key="15">
    <source>
        <dbReference type="ARBA" id="ARBA00049334"/>
    </source>
</evidence>
<dbReference type="GO" id="GO:0045329">
    <property type="term" value="P:carnitine biosynthetic process"/>
    <property type="evidence" value="ECO:0007669"/>
    <property type="project" value="UniProtKB-UniPathway"/>
</dbReference>
<evidence type="ECO:0000256" key="8">
    <source>
        <dbReference type="ARBA" id="ARBA00022964"/>
    </source>
</evidence>
<dbReference type="STRING" id="1392247.A0A3N4KT91"/>
<evidence type="ECO:0000256" key="12">
    <source>
        <dbReference type="ARBA" id="ARBA00031778"/>
    </source>
</evidence>
<comment type="cofactor">
    <cofactor evidence="2">
        <name>L-ascorbate</name>
        <dbReference type="ChEBI" id="CHEBI:38290"/>
    </cofactor>
</comment>
<evidence type="ECO:0000256" key="11">
    <source>
        <dbReference type="ARBA" id="ARBA00030363"/>
    </source>
</evidence>
<comment type="similarity">
    <text evidence="4">Belongs to the gamma-BBH/TMLD family.</text>
</comment>
<accession>A0A3N4KT91</accession>
<dbReference type="InParanoid" id="A0A3N4KT91"/>
<evidence type="ECO:0000256" key="6">
    <source>
        <dbReference type="ARBA" id="ARBA00022723"/>
    </source>
</evidence>
<dbReference type="Pfam" id="PF02668">
    <property type="entry name" value="TauD"/>
    <property type="match status" value="1"/>
</dbReference>
<dbReference type="InterPro" id="IPR050411">
    <property type="entry name" value="AlphaKG_dependent_hydroxylases"/>
</dbReference>
<dbReference type="FunFam" id="3.30.2020.30:FF:000002">
    <property type="entry name" value="Putative gamma-butyrobetaine dioxygenase"/>
    <property type="match status" value="1"/>
</dbReference>
<dbReference type="EMBL" id="ML119134">
    <property type="protein sequence ID" value="RPB11561.1"/>
    <property type="molecule type" value="Genomic_DNA"/>
</dbReference>
<evidence type="ECO:0000256" key="4">
    <source>
        <dbReference type="ARBA" id="ARBA00008654"/>
    </source>
</evidence>
<dbReference type="NCBIfam" id="TIGR02410">
    <property type="entry name" value="carnitine_TMLD"/>
    <property type="match status" value="1"/>
</dbReference>
<dbReference type="Gene3D" id="3.30.2020.30">
    <property type="match status" value="1"/>
</dbReference>
<dbReference type="OrthoDB" id="408743at2759"/>
<evidence type="ECO:0000313" key="20">
    <source>
        <dbReference type="Proteomes" id="UP000277580"/>
    </source>
</evidence>
<evidence type="ECO:0000256" key="2">
    <source>
        <dbReference type="ARBA" id="ARBA00001961"/>
    </source>
</evidence>
<protein>
    <recommendedName>
        <fullName evidence="16">Trimethyllysine dioxygenase</fullName>
        <ecNumber evidence="5">1.14.11.8</ecNumber>
    </recommendedName>
    <alternativeName>
        <fullName evidence="12">Epsilon-trimethyllysine 2-oxoglutarate dioxygenase</fullName>
    </alternativeName>
    <alternativeName>
        <fullName evidence="11">TML hydroxylase</fullName>
    </alternativeName>
    <alternativeName>
        <fullName evidence="13">TML-alpha-ketoglutarate dioxygenase</fullName>
    </alternativeName>
</protein>
<dbReference type="PANTHER" id="PTHR10696">
    <property type="entry name" value="GAMMA-BUTYROBETAINE HYDROXYLASE-RELATED"/>
    <property type="match status" value="1"/>
</dbReference>
<evidence type="ECO:0000259" key="18">
    <source>
        <dbReference type="Pfam" id="PF06155"/>
    </source>
</evidence>
<evidence type="ECO:0000256" key="9">
    <source>
        <dbReference type="ARBA" id="ARBA00023002"/>
    </source>
</evidence>
<dbReference type="EC" id="1.14.11.8" evidence="5"/>
<evidence type="ECO:0000256" key="16">
    <source>
        <dbReference type="ARBA" id="ARBA00071191"/>
    </source>
</evidence>
<keyword evidence="10" id="KW-0408">Iron</keyword>
<comment type="function">
    <text evidence="14">Converts trimethyllysine (TML) into hydroxytrimethyllysine (HTML).</text>
</comment>
<dbReference type="InterPro" id="IPR010376">
    <property type="entry name" value="GBBH-like_N"/>
</dbReference>
<evidence type="ECO:0000259" key="17">
    <source>
        <dbReference type="Pfam" id="PF02668"/>
    </source>
</evidence>
<dbReference type="SUPFAM" id="SSF51197">
    <property type="entry name" value="Clavaminate synthase-like"/>
    <property type="match status" value="1"/>
</dbReference>
<dbReference type="InterPro" id="IPR003819">
    <property type="entry name" value="TauD/TfdA-like"/>
</dbReference>
<dbReference type="FunFam" id="3.60.130.10:FF:000001">
    <property type="entry name" value="Trimethyllysine dioxygenase, mitochondrial"/>
    <property type="match status" value="1"/>
</dbReference>
<dbReference type="Proteomes" id="UP000277580">
    <property type="component" value="Unassembled WGS sequence"/>
</dbReference>
<feature type="domain" description="Gamma-butyrobetaine hydroxylase-like N-terminal" evidence="18">
    <location>
        <begin position="23"/>
        <end position="102"/>
    </location>
</feature>
<dbReference type="InterPro" id="IPR012776">
    <property type="entry name" value="Trimethyllysine_dOase"/>
</dbReference>
<reference evidence="19 20" key="1">
    <citation type="journal article" date="2018" name="Nat. Ecol. Evol.">
        <title>Pezizomycetes genomes reveal the molecular basis of ectomycorrhizal truffle lifestyle.</title>
        <authorList>
            <person name="Murat C."/>
            <person name="Payen T."/>
            <person name="Noel B."/>
            <person name="Kuo A."/>
            <person name="Morin E."/>
            <person name="Chen J."/>
            <person name="Kohler A."/>
            <person name="Krizsan K."/>
            <person name="Balestrini R."/>
            <person name="Da Silva C."/>
            <person name="Montanini B."/>
            <person name="Hainaut M."/>
            <person name="Levati E."/>
            <person name="Barry K.W."/>
            <person name="Belfiori B."/>
            <person name="Cichocki N."/>
            <person name="Clum A."/>
            <person name="Dockter R.B."/>
            <person name="Fauchery L."/>
            <person name="Guy J."/>
            <person name="Iotti M."/>
            <person name="Le Tacon F."/>
            <person name="Lindquist E.A."/>
            <person name="Lipzen A."/>
            <person name="Malagnac F."/>
            <person name="Mello A."/>
            <person name="Molinier V."/>
            <person name="Miyauchi S."/>
            <person name="Poulain J."/>
            <person name="Riccioni C."/>
            <person name="Rubini A."/>
            <person name="Sitrit Y."/>
            <person name="Splivallo R."/>
            <person name="Traeger S."/>
            <person name="Wang M."/>
            <person name="Zifcakova L."/>
            <person name="Wipf D."/>
            <person name="Zambonelli A."/>
            <person name="Paolocci F."/>
            <person name="Nowrousian M."/>
            <person name="Ottonello S."/>
            <person name="Baldrian P."/>
            <person name="Spatafora J.W."/>
            <person name="Henrissat B."/>
            <person name="Nagy L.G."/>
            <person name="Aury J.M."/>
            <person name="Wincker P."/>
            <person name="Grigoriev I.V."/>
            <person name="Bonfante P."/>
            <person name="Martin F.M."/>
        </authorList>
    </citation>
    <scope>NUCLEOTIDE SEQUENCE [LARGE SCALE GENOMIC DNA]</scope>
    <source>
        <strain evidence="19 20">CCBAS932</strain>
    </source>
</reference>
<dbReference type="PANTHER" id="PTHR10696:SF51">
    <property type="entry name" value="TRIMETHYLLYSINE DIOXYGENASE, MITOCHONDRIAL"/>
    <property type="match status" value="1"/>
</dbReference>
<keyword evidence="7" id="KW-0124">Carnitine biosynthesis</keyword>
<dbReference type="Pfam" id="PF06155">
    <property type="entry name" value="GBBH-like_N"/>
    <property type="match status" value="1"/>
</dbReference>
<keyword evidence="6" id="KW-0479">Metal-binding</keyword>
<dbReference type="InterPro" id="IPR042098">
    <property type="entry name" value="TauD-like_sf"/>
</dbReference>
<proteinExistence type="inferred from homology"/>
<evidence type="ECO:0000256" key="7">
    <source>
        <dbReference type="ARBA" id="ARBA00022873"/>
    </source>
</evidence>
<keyword evidence="20" id="KW-1185">Reference proteome</keyword>
<evidence type="ECO:0000256" key="5">
    <source>
        <dbReference type="ARBA" id="ARBA00012267"/>
    </source>
</evidence>
<dbReference type="Gene3D" id="3.60.130.10">
    <property type="entry name" value="Clavaminate synthase-like"/>
    <property type="match status" value="1"/>
</dbReference>
<dbReference type="UniPathway" id="UPA00118"/>